<dbReference type="InParanoid" id="H2Y8T9"/>
<reference evidence="13" key="1">
    <citation type="submission" date="2003-08" db="EMBL/GenBank/DDBJ databases">
        <authorList>
            <person name="Birren B."/>
            <person name="Nusbaum C."/>
            <person name="Abebe A."/>
            <person name="Abouelleil A."/>
            <person name="Adekoya E."/>
            <person name="Ait-zahra M."/>
            <person name="Allen N."/>
            <person name="Allen T."/>
            <person name="An P."/>
            <person name="Anderson M."/>
            <person name="Anderson S."/>
            <person name="Arachchi H."/>
            <person name="Armbruster J."/>
            <person name="Bachantsang P."/>
            <person name="Baldwin J."/>
            <person name="Barry A."/>
            <person name="Bayul T."/>
            <person name="Blitshsteyn B."/>
            <person name="Bloom T."/>
            <person name="Blye J."/>
            <person name="Boguslavskiy L."/>
            <person name="Borowsky M."/>
            <person name="Boukhgalter B."/>
            <person name="Brunache A."/>
            <person name="Butler J."/>
            <person name="Calixte N."/>
            <person name="Calvo S."/>
            <person name="Camarata J."/>
            <person name="Campo K."/>
            <person name="Chang J."/>
            <person name="Cheshatsang Y."/>
            <person name="Citroen M."/>
            <person name="Collymore A."/>
            <person name="Considine T."/>
            <person name="Cook A."/>
            <person name="Cooke P."/>
            <person name="Corum B."/>
            <person name="Cuomo C."/>
            <person name="David R."/>
            <person name="Dawoe T."/>
            <person name="Degray S."/>
            <person name="Dodge S."/>
            <person name="Dooley K."/>
            <person name="Dorje P."/>
            <person name="Dorjee K."/>
            <person name="Dorris L."/>
            <person name="Duffey N."/>
            <person name="Dupes A."/>
            <person name="Elkins T."/>
            <person name="Engels R."/>
            <person name="Erickson J."/>
            <person name="Farina A."/>
            <person name="Faro S."/>
            <person name="Ferreira P."/>
            <person name="Fischer H."/>
            <person name="Fitzgerald M."/>
            <person name="Foley K."/>
            <person name="Gage D."/>
            <person name="Galagan J."/>
            <person name="Gearin G."/>
            <person name="Gnerre S."/>
            <person name="Gnirke A."/>
            <person name="Goyette A."/>
            <person name="Graham J."/>
            <person name="Grandbois E."/>
            <person name="Gyaltsen K."/>
            <person name="Hafez N."/>
            <person name="Hagopian D."/>
            <person name="Hagos B."/>
            <person name="Hall J."/>
            <person name="Hatcher B."/>
            <person name="Heller A."/>
            <person name="Higgins H."/>
            <person name="Honan T."/>
            <person name="Horn A."/>
            <person name="Houde N."/>
            <person name="Hughes L."/>
            <person name="Hulme W."/>
            <person name="Husby E."/>
            <person name="Iliev I."/>
            <person name="Jaffe D."/>
            <person name="Jones C."/>
            <person name="Kamal M."/>
            <person name="Kamat A."/>
            <person name="Kamvysselis M."/>
            <person name="Karlsson E."/>
            <person name="Kells C."/>
            <person name="Kieu A."/>
            <person name="Kisner P."/>
            <person name="Kodira C."/>
            <person name="Kulbokas E."/>
            <person name="Labutti K."/>
            <person name="Lama D."/>
            <person name="Landers T."/>
            <person name="Leger J."/>
            <person name="Levine S."/>
            <person name="Lewis D."/>
            <person name="Lewis T."/>
            <person name="Lindblad-toh K."/>
            <person name="Liu X."/>
            <person name="Lokyitsang T."/>
            <person name="Lokyitsang Y."/>
            <person name="Lucien O."/>
            <person name="Lui A."/>
            <person name="Ma L.J."/>
            <person name="Mabbitt R."/>
            <person name="Macdonald J."/>
            <person name="Maclean C."/>
            <person name="Major J."/>
            <person name="Manning J."/>
            <person name="Marabella R."/>
            <person name="Maru K."/>
            <person name="Matthews C."/>
            <person name="Mauceli E."/>
            <person name="Mccarthy M."/>
            <person name="Mcdonough S."/>
            <person name="Mcghee T."/>
            <person name="Meldrim J."/>
            <person name="Meneus L."/>
            <person name="Mesirov J."/>
            <person name="Mihalev A."/>
            <person name="Mihova T."/>
            <person name="Mikkelsen T."/>
            <person name="Mlenga V."/>
            <person name="Moru K."/>
            <person name="Mozes J."/>
            <person name="Mulrain L."/>
            <person name="Munson G."/>
            <person name="Naylor J."/>
            <person name="Newes C."/>
            <person name="Nguyen C."/>
            <person name="Nguyen N."/>
            <person name="Nguyen T."/>
            <person name="Nicol R."/>
            <person name="Nielsen C."/>
            <person name="Nizzari M."/>
            <person name="Norbu C."/>
            <person name="Norbu N."/>
            <person name="O'donnell P."/>
            <person name="Okoawo O."/>
            <person name="O'leary S."/>
            <person name="Omotosho B."/>
            <person name="O'neill K."/>
            <person name="Osman S."/>
            <person name="Parker S."/>
            <person name="Perrin D."/>
            <person name="Phunkhang P."/>
            <person name="Piqani B."/>
            <person name="Purcell S."/>
            <person name="Rachupka T."/>
            <person name="Ramasamy U."/>
            <person name="Rameau R."/>
            <person name="Ray V."/>
            <person name="Raymond C."/>
            <person name="Retta R."/>
            <person name="Richardson S."/>
            <person name="Rise C."/>
            <person name="Rodriguez J."/>
            <person name="Rogers J."/>
            <person name="Rogov P."/>
            <person name="Rutman M."/>
            <person name="Schupbach R."/>
            <person name="Seaman C."/>
            <person name="Settipalli S."/>
            <person name="Sharpe T."/>
            <person name="Sheridan J."/>
            <person name="Sherpa N."/>
            <person name="Shi J."/>
            <person name="Smirnov S."/>
            <person name="Smith C."/>
            <person name="Sougnez C."/>
            <person name="Spencer B."/>
            <person name="Stalker J."/>
            <person name="Stange-thomann N."/>
            <person name="Stavropoulos S."/>
            <person name="Stetson K."/>
            <person name="Stone C."/>
            <person name="Stone S."/>
            <person name="Stubbs M."/>
            <person name="Talamas J."/>
            <person name="Tchuinga P."/>
            <person name="Tenzing P."/>
            <person name="Tesfaye S."/>
            <person name="Theodore J."/>
            <person name="Thoulutsang Y."/>
            <person name="Topham K."/>
            <person name="Towey S."/>
            <person name="Tsamla T."/>
            <person name="Tsomo N."/>
            <person name="Vallee D."/>
            <person name="Vassiliev H."/>
            <person name="Venkataraman V."/>
            <person name="Vinson J."/>
            <person name="Vo A."/>
            <person name="Wade C."/>
            <person name="Wang S."/>
            <person name="Wangchuk T."/>
            <person name="Wangdi T."/>
            <person name="Whittaker C."/>
            <person name="Wilkinson J."/>
            <person name="Wu Y."/>
            <person name="Wyman D."/>
            <person name="Yadav S."/>
            <person name="Yang S."/>
            <person name="Yang X."/>
            <person name="Yeager S."/>
            <person name="Yee E."/>
            <person name="Young G."/>
            <person name="Zainoun J."/>
            <person name="Zembeck L."/>
            <person name="Zimmer A."/>
            <person name="Zody M."/>
            <person name="Lander E."/>
        </authorList>
    </citation>
    <scope>NUCLEOTIDE SEQUENCE [LARGE SCALE GENOMIC DNA]</scope>
</reference>
<dbReference type="GO" id="GO:0000226">
    <property type="term" value="P:microtubule cytoskeleton organization"/>
    <property type="evidence" value="ECO:0007669"/>
    <property type="project" value="TreeGrafter"/>
</dbReference>
<dbReference type="eggNOG" id="KOG0583">
    <property type="taxonomic scope" value="Eukaryota"/>
</dbReference>
<evidence type="ECO:0000256" key="2">
    <source>
        <dbReference type="ARBA" id="ARBA00022527"/>
    </source>
</evidence>
<dbReference type="InterPro" id="IPR017441">
    <property type="entry name" value="Protein_kinase_ATP_BS"/>
</dbReference>
<evidence type="ECO:0000313" key="12">
    <source>
        <dbReference type="Ensembl" id="ENSCSAVP00000001737.1"/>
    </source>
</evidence>
<dbReference type="PANTHER" id="PTHR24346">
    <property type="entry name" value="MAP/MICROTUBULE AFFINITY-REGULATING KINASE"/>
    <property type="match status" value="1"/>
</dbReference>
<evidence type="ECO:0000256" key="9">
    <source>
        <dbReference type="PROSITE-ProRule" id="PRU10141"/>
    </source>
</evidence>
<dbReference type="OMA" id="IMSNEWM"/>
<keyword evidence="5" id="KW-0418">Kinase</keyword>
<dbReference type="EC" id="2.7.11.1" evidence="1"/>
<dbReference type="FunCoup" id="H2Y8T9">
    <property type="interactions" value="12"/>
</dbReference>
<accession>H2Y8T9</accession>
<dbReference type="InterPro" id="IPR011009">
    <property type="entry name" value="Kinase-like_dom_sf"/>
</dbReference>
<dbReference type="GeneTree" id="ENSGT00940000160020"/>
<keyword evidence="3" id="KW-0808">Transferase</keyword>
<feature type="domain" description="Protein kinase" evidence="11">
    <location>
        <begin position="51"/>
        <end position="303"/>
    </location>
</feature>
<dbReference type="Proteomes" id="UP000007875">
    <property type="component" value="Unassembled WGS sequence"/>
</dbReference>
<dbReference type="PROSITE" id="PS50011">
    <property type="entry name" value="PROTEIN_KINASE_DOM"/>
    <property type="match status" value="1"/>
</dbReference>
<reference evidence="12" key="2">
    <citation type="submission" date="2025-08" db="UniProtKB">
        <authorList>
            <consortium name="Ensembl"/>
        </authorList>
    </citation>
    <scope>IDENTIFICATION</scope>
</reference>
<dbReference type="Pfam" id="PF00069">
    <property type="entry name" value="Pkinase"/>
    <property type="match status" value="1"/>
</dbReference>
<name>H2Y8T9_CIOSA</name>
<keyword evidence="2 10" id="KW-0723">Serine/threonine-protein kinase</keyword>
<keyword evidence="6 9" id="KW-0067">ATP-binding</keyword>
<dbReference type="HOGENOM" id="CLU_000288_63_1_1"/>
<keyword evidence="4 9" id="KW-0547">Nucleotide-binding</keyword>
<evidence type="ECO:0000256" key="8">
    <source>
        <dbReference type="ARBA" id="ARBA00048679"/>
    </source>
</evidence>
<evidence type="ECO:0000256" key="1">
    <source>
        <dbReference type="ARBA" id="ARBA00012513"/>
    </source>
</evidence>
<dbReference type="FunFam" id="3.30.200.20:FF:000003">
    <property type="entry name" value="Non-specific serine/threonine protein kinase"/>
    <property type="match status" value="1"/>
</dbReference>
<keyword evidence="13" id="KW-1185">Reference proteome</keyword>
<dbReference type="GO" id="GO:0035556">
    <property type="term" value="P:intracellular signal transduction"/>
    <property type="evidence" value="ECO:0007669"/>
    <property type="project" value="TreeGrafter"/>
</dbReference>
<dbReference type="InterPro" id="IPR000719">
    <property type="entry name" value="Prot_kinase_dom"/>
</dbReference>
<comment type="similarity">
    <text evidence="10">Belongs to the protein kinase superfamily.</text>
</comment>
<evidence type="ECO:0000259" key="11">
    <source>
        <dbReference type="PROSITE" id="PS50011"/>
    </source>
</evidence>
<dbReference type="SMART" id="SM00220">
    <property type="entry name" value="S_TKc"/>
    <property type="match status" value="1"/>
</dbReference>
<dbReference type="GO" id="GO:0005524">
    <property type="term" value="F:ATP binding"/>
    <property type="evidence" value="ECO:0007669"/>
    <property type="project" value="UniProtKB-UniRule"/>
</dbReference>
<comment type="catalytic activity">
    <reaction evidence="8">
        <text>L-seryl-[protein] + ATP = O-phospho-L-seryl-[protein] + ADP + H(+)</text>
        <dbReference type="Rhea" id="RHEA:17989"/>
        <dbReference type="Rhea" id="RHEA-COMP:9863"/>
        <dbReference type="Rhea" id="RHEA-COMP:11604"/>
        <dbReference type="ChEBI" id="CHEBI:15378"/>
        <dbReference type="ChEBI" id="CHEBI:29999"/>
        <dbReference type="ChEBI" id="CHEBI:30616"/>
        <dbReference type="ChEBI" id="CHEBI:83421"/>
        <dbReference type="ChEBI" id="CHEBI:456216"/>
        <dbReference type="EC" id="2.7.11.1"/>
    </reaction>
</comment>
<dbReference type="PROSITE" id="PS00108">
    <property type="entry name" value="PROTEIN_KINASE_ST"/>
    <property type="match status" value="1"/>
</dbReference>
<dbReference type="InterPro" id="IPR008271">
    <property type="entry name" value="Ser/Thr_kinase_AS"/>
</dbReference>
<dbReference type="PROSITE" id="PS00107">
    <property type="entry name" value="PROTEIN_KINASE_ATP"/>
    <property type="match status" value="1"/>
</dbReference>
<organism evidence="12 13">
    <name type="scientific">Ciona savignyi</name>
    <name type="common">Pacific transparent sea squirt</name>
    <dbReference type="NCBI Taxonomy" id="51511"/>
    <lineage>
        <taxon>Eukaryota</taxon>
        <taxon>Metazoa</taxon>
        <taxon>Chordata</taxon>
        <taxon>Tunicata</taxon>
        <taxon>Ascidiacea</taxon>
        <taxon>Phlebobranchia</taxon>
        <taxon>Cionidae</taxon>
        <taxon>Ciona</taxon>
    </lineage>
</organism>
<protein>
    <recommendedName>
        <fullName evidence="1">non-specific serine/threonine protein kinase</fullName>
        <ecNumber evidence="1">2.7.11.1</ecNumber>
    </recommendedName>
</protein>
<dbReference type="Ensembl" id="ENSCSAVT00000001767.1">
    <property type="protein sequence ID" value="ENSCSAVP00000001737.1"/>
    <property type="gene ID" value="ENSCSAVG00000001010.1"/>
</dbReference>
<dbReference type="AlphaFoldDB" id="H2Y8T9"/>
<dbReference type="STRING" id="51511.ENSCSAVP00000001737"/>
<dbReference type="Gene3D" id="1.10.510.10">
    <property type="entry name" value="Transferase(Phosphotransferase) domain 1"/>
    <property type="match status" value="1"/>
</dbReference>
<evidence type="ECO:0000256" key="3">
    <source>
        <dbReference type="ARBA" id="ARBA00022679"/>
    </source>
</evidence>
<dbReference type="CDD" id="cd14075">
    <property type="entry name" value="STKc_NIM1"/>
    <property type="match status" value="1"/>
</dbReference>
<reference evidence="12" key="3">
    <citation type="submission" date="2025-09" db="UniProtKB">
        <authorList>
            <consortium name="Ensembl"/>
        </authorList>
    </citation>
    <scope>IDENTIFICATION</scope>
</reference>
<feature type="binding site" evidence="9">
    <location>
        <position position="80"/>
    </location>
    <ligand>
        <name>ATP</name>
        <dbReference type="ChEBI" id="CHEBI:30616"/>
    </ligand>
</feature>
<evidence type="ECO:0000256" key="6">
    <source>
        <dbReference type="ARBA" id="ARBA00022840"/>
    </source>
</evidence>
<evidence type="ECO:0000313" key="13">
    <source>
        <dbReference type="Proteomes" id="UP000007875"/>
    </source>
</evidence>
<dbReference type="GO" id="GO:0005737">
    <property type="term" value="C:cytoplasm"/>
    <property type="evidence" value="ECO:0007669"/>
    <property type="project" value="TreeGrafter"/>
</dbReference>
<dbReference type="PANTHER" id="PTHR24346:SF49">
    <property type="entry name" value="NIM1 SERINE_THREONINE PROTEIN KINASE"/>
    <property type="match status" value="1"/>
</dbReference>
<comment type="catalytic activity">
    <reaction evidence="7">
        <text>L-threonyl-[protein] + ATP = O-phospho-L-threonyl-[protein] + ADP + H(+)</text>
        <dbReference type="Rhea" id="RHEA:46608"/>
        <dbReference type="Rhea" id="RHEA-COMP:11060"/>
        <dbReference type="Rhea" id="RHEA-COMP:11605"/>
        <dbReference type="ChEBI" id="CHEBI:15378"/>
        <dbReference type="ChEBI" id="CHEBI:30013"/>
        <dbReference type="ChEBI" id="CHEBI:30616"/>
        <dbReference type="ChEBI" id="CHEBI:61977"/>
        <dbReference type="ChEBI" id="CHEBI:456216"/>
        <dbReference type="EC" id="2.7.11.1"/>
    </reaction>
</comment>
<proteinExistence type="inferred from homology"/>
<dbReference type="SUPFAM" id="SSF56112">
    <property type="entry name" value="Protein kinase-like (PK-like)"/>
    <property type="match status" value="1"/>
</dbReference>
<dbReference type="InterPro" id="IPR049571">
    <property type="entry name" value="NIM1K_STKc"/>
</dbReference>
<evidence type="ECO:0000256" key="4">
    <source>
        <dbReference type="ARBA" id="ARBA00022741"/>
    </source>
</evidence>
<dbReference type="GO" id="GO:0050321">
    <property type="term" value="F:tau-protein kinase activity"/>
    <property type="evidence" value="ECO:0007669"/>
    <property type="project" value="TreeGrafter"/>
</dbReference>
<sequence>MHEDNKLTETQDSLEQSPADTAPYSKLITSLTCPTGRIRWESSHGKRIGFYSLRGELGSGNFSKVKAAIHMLTKERVAIKVLDKQKMDKKTKLLLSREISNMEMLHHPNVIRLYEVIHTEIKLYLVLEYANGGELFTKLSTQGKLTERDSKLIFAQILSAVQHMHQHKIIHRDLKAENIFYSEKRRIKVGDFGFSTEEKSMDEALNTFCGSPPYAAPELFRDAFYYGESVDIWALGVLLYFSVTGTMPFRAETVGKLKKKIISCHFTMPGHVSAECRALIRGILKPFSSERMSISEIKNAQWLADVEYPVAMNYYRLEPAEVVPEHAKPEEAYAMQCLAKLGIRPNHVRKLRESRNLTKGAGGYLLERSHSAEHFSCLNEHGAVVGTYRILLRRAHYNLATAHGGSSSCPLCGAKDVRANGKVLETFENKNKVLDENKVQTIKGSSPPSLNYSHKRKNTKSRFCLIL</sequence>
<dbReference type="FunFam" id="1.10.510.10:FF:000571">
    <property type="entry name" value="Maternal embryonic leucine zipper kinase"/>
    <property type="match status" value="1"/>
</dbReference>
<evidence type="ECO:0000256" key="10">
    <source>
        <dbReference type="RuleBase" id="RU000304"/>
    </source>
</evidence>
<evidence type="ECO:0000256" key="7">
    <source>
        <dbReference type="ARBA" id="ARBA00047899"/>
    </source>
</evidence>
<evidence type="ECO:0000256" key="5">
    <source>
        <dbReference type="ARBA" id="ARBA00022777"/>
    </source>
</evidence>